<keyword evidence="3 5" id="KW-1133">Transmembrane helix</keyword>
<dbReference type="GO" id="GO:0016020">
    <property type="term" value="C:membrane"/>
    <property type="evidence" value="ECO:0007669"/>
    <property type="project" value="UniProtKB-SubCell"/>
</dbReference>
<evidence type="ECO:0000256" key="5">
    <source>
        <dbReference type="SAM" id="Phobius"/>
    </source>
</evidence>
<accession>A0ABD2MI82</accession>
<evidence type="ECO:0000256" key="2">
    <source>
        <dbReference type="ARBA" id="ARBA00022692"/>
    </source>
</evidence>
<evidence type="ECO:0000259" key="6">
    <source>
        <dbReference type="Pfam" id="PF01490"/>
    </source>
</evidence>
<gene>
    <name evidence="7" type="ORF">HHI36_010270</name>
</gene>
<keyword evidence="2 5" id="KW-0812">Transmembrane</keyword>
<dbReference type="AlphaFoldDB" id="A0ABD2MI82"/>
<feature type="transmembrane region" description="Helical" evidence="5">
    <location>
        <begin position="421"/>
        <end position="446"/>
    </location>
</feature>
<feature type="transmembrane region" description="Helical" evidence="5">
    <location>
        <begin position="314"/>
        <end position="340"/>
    </location>
</feature>
<feature type="transmembrane region" description="Helical" evidence="5">
    <location>
        <begin position="101"/>
        <end position="125"/>
    </location>
</feature>
<evidence type="ECO:0000256" key="4">
    <source>
        <dbReference type="ARBA" id="ARBA00023136"/>
    </source>
</evidence>
<dbReference type="PANTHER" id="PTHR22950">
    <property type="entry name" value="AMINO ACID TRANSPORTER"/>
    <property type="match status" value="1"/>
</dbReference>
<feature type="transmembrane region" description="Helical" evidence="5">
    <location>
        <begin position="226"/>
        <end position="248"/>
    </location>
</feature>
<evidence type="ECO:0000313" key="7">
    <source>
        <dbReference type="EMBL" id="KAL3266084.1"/>
    </source>
</evidence>
<evidence type="ECO:0000256" key="1">
    <source>
        <dbReference type="ARBA" id="ARBA00004141"/>
    </source>
</evidence>
<reference evidence="7 8" key="1">
    <citation type="journal article" date="2021" name="BMC Biol.">
        <title>Horizontally acquired antibacterial genes associated with adaptive radiation of ladybird beetles.</title>
        <authorList>
            <person name="Li H.S."/>
            <person name="Tang X.F."/>
            <person name="Huang Y.H."/>
            <person name="Xu Z.Y."/>
            <person name="Chen M.L."/>
            <person name="Du X.Y."/>
            <person name="Qiu B.Y."/>
            <person name="Chen P.T."/>
            <person name="Zhang W."/>
            <person name="Slipinski A."/>
            <person name="Escalona H.E."/>
            <person name="Waterhouse R.M."/>
            <person name="Zwick A."/>
            <person name="Pang H."/>
        </authorList>
    </citation>
    <scope>NUCLEOTIDE SEQUENCE [LARGE SCALE GENOMIC DNA]</scope>
    <source>
        <strain evidence="7">SYSU2018</strain>
    </source>
</reference>
<feature type="transmembrane region" description="Helical" evidence="5">
    <location>
        <begin position="394"/>
        <end position="414"/>
    </location>
</feature>
<organism evidence="7 8">
    <name type="scientific">Cryptolaemus montrouzieri</name>
    <dbReference type="NCBI Taxonomy" id="559131"/>
    <lineage>
        <taxon>Eukaryota</taxon>
        <taxon>Metazoa</taxon>
        <taxon>Ecdysozoa</taxon>
        <taxon>Arthropoda</taxon>
        <taxon>Hexapoda</taxon>
        <taxon>Insecta</taxon>
        <taxon>Pterygota</taxon>
        <taxon>Neoptera</taxon>
        <taxon>Endopterygota</taxon>
        <taxon>Coleoptera</taxon>
        <taxon>Polyphaga</taxon>
        <taxon>Cucujiformia</taxon>
        <taxon>Coccinelloidea</taxon>
        <taxon>Coccinellidae</taxon>
        <taxon>Scymninae</taxon>
        <taxon>Scymnini</taxon>
        <taxon>Cryptolaemus</taxon>
    </lineage>
</organism>
<protein>
    <recommendedName>
        <fullName evidence="6">Amino acid transporter transmembrane domain-containing protein</fullName>
    </recommendedName>
</protein>
<comment type="subcellular location">
    <subcellularLocation>
        <location evidence="1">Membrane</location>
        <topology evidence="1">Multi-pass membrane protein</topology>
    </subcellularLocation>
</comment>
<dbReference type="PANTHER" id="PTHR22950:SF349">
    <property type="entry name" value="AMINO ACID TRANSPORTER TRANSMEMBRANE DOMAIN-CONTAINING PROTEIN"/>
    <property type="match status" value="1"/>
</dbReference>
<feature type="transmembrane region" description="Helical" evidence="5">
    <location>
        <begin position="198"/>
        <end position="220"/>
    </location>
</feature>
<feature type="transmembrane region" description="Helical" evidence="5">
    <location>
        <begin position="166"/>
        <end position="186"/>
    </location>
</feature>
<feature type="domain" description="Amino acid transporter transmembrane" evidence="6">
    <location>
        <begin position="73"/>
        <end position="479"/>
    </location>
</feature>
<keyword evidence="8" id="KW-1185">Reference proteome</keyword>
<comment type="caution">
    <text evidence="7">The sequence shown here is derived from an EMBL/GenBank/DDBJ whole genome shotgun (WGS) entry which is preliminary data.</text>
</comment>
<sequence length="491" mass="55254">MAKHVFLKFIPYTTLENRTISPKATNKTKNDEKQHLLDSDYQSGETSVYLEKESAFYSSWEDTMLSRELDHPLSNCETLLHLLKGNIGTGILAMPDAFRNAGWVVGILGLVIMSIICTHCMHMMLGAAHELSKRNGGCLLSFAEVVKLSLEGGPKWMQKYSLLARTMTNIFLCMTQMGFCCIYLVFVAANLQEIIKHYFYDIEFFWVITILLVPMILLNWVRNLKFLIPFSLIASLLTSASLIIIFGYLFSNIPRIDSIKEFGRGQGLALFFGTAVYAFEGIGMILPLENNMRTPVDFVGCNGILNTGQAFTTFLFIAIGFFGYLKYGDACVLGSVTLYLPPTDVLAQIVRLMMGFAIFFSFPLQFYIPFNIIWPPLKNKINQGRHDDSNESLFAEYTTRTLLIFCTYLLAIAIPNLGAVITLVGAFSSSALALLFPPLIEIAAFYPDKWGRYNWILWKDIAILIFGFIGFFFGTYAAILNILKIEDTSST</sequence>
<dbReference type="Pfam" id="PF01490">
    <property type="entry name" value="Aa_trans"/>
    <property type="match status" value="1"/>
</dbReference>
<evidence type="ECO:0000256" key="3">
    <source>
        <dbReference type="ARBA" id="ARBA00022989"/>
    </source>
</evidence>
<proteinExistence type="predicted"/>
<feature type="transmembrane region" description="Helical" evidence="5">
    <location>
        <begin position="461"/>
        <end position="483"/>
    </location>
</feature>
<feature type="transmembrane region" description="Helical" evidence="5">
    <location>
        <begin position="352"/>
        <end position="374"/>
    </location>
</feature>
<evidence type="ECO:0000313" key="8">
    <source>
        <dbReference type="Proteomes" id="UP001516400"/>
    </source>
</evidence>
<feature type="transmembrane region" description="Helical" evidence="5">
    <location>
        <begin position="268"/>
        <end position="288"/>
    </location>
</feature>
<dbReference type="EMBL" id="JABFTP020000001">
    <property type="protein sequence ID" value="KAL3266084.1"/>
    <property type="molecule type" value="Genomic_DNA"/>
</dbReference>
<keyword evidence="4 5" id="KW-0472">Membrane</keyword>
<name>A0ABD2MI82_9CUCU</name>
<dbReference type="InterPro" id="IPR013057">
    <property type="entry name" value="AA_transpt_TM"/>
</dbReference>
<dbReference type="Proteomes" id="UP001516400">
    <property type="component" value="Unassembled WGS sequence"/>
</dbReference>